<dbReference type="Proteomes" id="UP000438429">
    <property type="component" value="Unassembled WGS sequence"/>
</dbReference>
<gene>
    <name evidence="1" type="ORF">F2P81_011830</name>
</gene>
<organism evidence="1 2">
    <name type="scientific">Scophthalmus maximus</name>
    <name type="common">Turbot</name>
    <name type="synonym">Psetta maxima</name>
    <dbReference type="NCBI Taxonomy" id="52904"/>
    <lineage>
        <taxon>Eukaryota</taxon>
        <taxon>Metazoa</taxon>
        <taxon>Chordata</taxon>
        <taxon>Craniata</taxon>
        <taxon>Vertebrata</taxon>
        <taxon>Euteleostomi</taxon>
        <taxon>Actinopterygii</taxon>
        <taxon>Neopterygii</taxon>
        <taxon>Teleostei</taxon>
        <taxon>Neoteleostei</taxon>
        <taxon>Acanthomorphata</taxon>
        <taxon>Carangaria</taxon>
        <taxon>Pleuronectiformes</taxon>
        <taxon>Pleuronectoidei</taxon>
        <taxon>Scophthalmidae</taxon>
        <taxon>Scophthalmus</taxon>
    </lineage>
</organism>
<accession>A0A6A4SWP9</accession>
<reference evidence="1 2" key="1">
    <citation type="submission" date="2019-06" db="EMBL/GenBank/DDBJ databases">
        <title>Draft genomes of female and male turbot (Scophthalmus maximus).</title>
        <authorList>
            <person name="Xu H."/>
            <person name="Xu X.-W."/>
            <person name="Shao C."/>
            <person name="Chen S."/>
        </authorList>
    </citation>
    <scope>NUCLEOTIDE SEQUENCE [LARGE SCALE GENOMIC DNA]</scope>
    <source>
        <strain evidence="1">Ysfricsl-2016a</strain>
        <tissue evidence="1">Blood</tissue>
    </source>
</reference>
<dbReference type="AlphaFoldDB" id="A0A6A4SWP9"/>
<comment type="caution">
    <text evidence="1">The sequence shown here is derived from an EMBL/GenBank/DDBJ whole genome shotgun (WGS) entry which is preliminary data.</text>
</comment>
<evidence type="ECO:0000313" key="1">
    <source>
        <dbReference type="EMBL" id="KAF0036518.1"/>
    </source>
</evidence>
<protein>
    <submittedName>
        <fullName evidence="1">Uncharacterized protein</fullName>
    </submittedName>
</protein>
<proteinExistence type="predicted"/>
<dbReference type="EMBL" id="VEVO01000010">
    <property type="protein sequence ID" value="KAF0036518.1"/>
    <property type="molecule type" value="Genomic_DNA"/>
</dbReference>
<name>A0A6A4SWP9_SCOMX</name>
<evidence type="ECO:0000313" key="2">
    <source>
        <dbReference type="Proteomes" id="UP000438429"/>
    </source>
</evidence>
<sequence>MNVSGTSSVIIVVKAELPSTQVGQWPRGLPFDTFSLFEIIGYNRYCPGKSHIGRPPINKPHFTVCQLDWCLFDQGGPTLPGAHESWISFVRMRNRELSFTQTDITFFSDQSSFT</sequence>